<comment type="caution">
    <text evidence="4">The sequence shown here is derived from an EMBL/GenBank/DDBJ whole genome shotgun (WGS) entry which is preliminary data.</text>
</comment>
<feature type="domain" description="Aldehyde dehydrogenase" evidence="3">
    <location>
        <begin position="35"/>
        <end position="489"/>
    </location>
</feature>
<evidence type="ECO:0000256" key="2">
    <source>
        <dbReference type="ARBA" id="ARBA00023002"/>
    </source>
</evidence>
<dbReference type="EC" id="1.2.1.3" evidence="4"/>
<dbReference type="FunFam" id="3.40.605.10:FF:000001">
    <property type="entry name" value="Aldehyde dehydrogenase 1"/>
    <property type="match status" value="1"/>
</dbReference>
<protein>
    <submittedName>
        <fullName evidence="4">Aldehyde dehydrogenase (NAD+)/gamma-glutamyl-gamma-aminobutyraldehyde dehydrogenase</fullName>
        <ecNumber evidence="4">1.2.1.-</ecNumber>
        <ecNumber evidence="4">1.2.1.3</ecNumber>
    </submittedName>
</protein>
<dbReference type="RefSeq" id="WP_183510879.1">
    <property type="nucleotide sequence ID" value="NZ_BAABGK010000029.1"/>
</dbReference>
<dbReference type="InterPro" id="IPR016161">
    <property type="entry name" value="Ald_DH/histidinol_DH"/>
</dbReference>
<comment type="similarity">
    <text evidence="1">Belongs to the aldehyde dehydrogenase family.</text>
</comment>
<sequence>MTSQTLTTWDARADALSIDGRAFVDGRRTGAASKKTRIVTSPIDGRELIALSACGAEDVEVAVAAARRAFGAWSRSGPESRKHVLLAWAALLEVHAEELALLESLDSGKPILQTTTVDVPGAISTLRWYAEAVDKQQGEMPVVPPGATALVTREALGVVAAIVPWNFPLEIAIWKLAPALASGNTVVLKPAEQTSLSILRAAELAAEAGMPEGVLNIVTGSGREIGAALALHMDVDALTFTGSTAVSRTLLEASGRSNLKRLSLEAGGKSSNLVFADAADLALAAEKAAFGAFYNQGQVCSSNSRILVQRSVHDEFKSLLEEAAQAYLPADPLAGLGGNGALISRGHTDDVEGWIHRGRSEGTVLFGGGRLDIRGSDAYLEPTLLGGLDAGHEVHREEIFGPVAVLQPFDTEEEAVAMANDTDYGLAASLWTSDLSRAHRVAGELVAGTVSVNTVDALGNSTPFGGFKQSGFGRDLSLQAFDNYTAAKTTWIQFG</sequence>
<dbReference type="PANTHER" id="PTHR11699">
    <property type="entry name" value="ALDEHYDE DEHYDROGENASE-RELATED"/>
    <property type="match status" value="1"/>
</dbReference>
<dbReference type="AlphaFoldDB" id="A0A839QIN8"/>
<dbReference type="Proteomes" id="UP000523000">
    <property type="component" value="Unassembled WGS sequence"/>
</dbReference>
<proteinExistence type="inferred from homology"/>
<dbReference type="InterPro" id="IPR016163">
    <property type="entry name" value="Ald_DH_C"/>
</dbReference>
<dbReference type="InterPro" id="IPR016162">
    <property type="entry name" value="Ald_DH_N"/>
</dbReference>
<accession>A0A839QIN8</accession>
<name>A0A839QIN8_9MICC</name>
<reference evidence="4 5" key="1">
    <citation type="submission" date="2020-08" db="EMBL/GenBank/DDBJ databases">
        <title>Sequencing the genomes of 1000 actinobacteria strains.</title>
        <authorList>
            <person name="Klenk H.-P."/>
        </authorList>
    </citation>
    <scope>NUCLEOTIDE SEQUENCE [LARGE SCALE GENOMIC DNA]</scope>
    <source>
        <strain evidence="4 5">DSM 22826</strain>
    </source>
</reference>
<dbReference type="EMBL" id="JACHVS010000001">
    <property type="protein sequence ID" value="MBB2995657.1"/>
    <property type="molecule type" value="Genomic_DNA"/>
</dbReference>
<evidence type="ECO:0000256" key="1">
    <source>
        <dbReference type="ARBA" id="ARBA00009986"/>
    </source>
</evidence>
<dbReference type="InterPro" id="IPR015590">
    <property type="entry name" value="Aldehyde_DH_dom"/>
</dbReference>
<organism evidence="4 5">
    <name type="scientific">Paeniglutamicibacter cryotolerans</name>
    <dbReference type="NCBI Taxonomy" id="670079"/>
    <lineage>
        <taxon>Bacteria</taxon>
        <taxon>Bacillati</taxon>
        <taxon>Actinomycetota</taxon>
        <taxon>Actinomycetes</taxon>
        <taxon>Micrococcales</taxon>
        <taxon>Micrococcaceae</taxon>
        <taxon>Paeniglutamicibacter</taxon>
    </lineage>
</organism>
<evidence type="ECO:0000313" key="5">
    <source>
        <dbReference type="Proteomes" id="UP000523000"/>
    </source>
</evidence>
<dbReference type="Gene3D" id="3.40.309.10">
    <property type="entry name" value="Aldehyde Dehydrogenase, Chain A, domain 2"/>
    <property type="match status" value="1"/>
</dbReference>
<evidence type="ECO:0000313" key="4">
    <source>
        <dbReference type="EMBL" id="MBB2995657.1"/>
    </source>
</evidence>
<dbReference type="Pfam" id="PF00171">
    <property type="entry name" value="Aldedh"/>
    <property type="match status" value="1"/>
</dbReference>
<dbReference type="SUPFAM" id="SSF53720">
    <property type="entry name" value="ALDH-like"/>
    <property type="match status" value="1"/>
</dbReference>
<gene>
    <name evidence="4" type="ORF">E9229_001848</name>
</gene>
<dbReference type="FunFam" id="3.40.309.10:FF:000012">
    <property type="entry name" value="Betaine aldehyde dehydrogenase"/>
    <property type="match status" value="1"/>
</dbReference>
<evidence type="ECO:0000259" key="3">
    <source>
        <dbReference type="Pfam" id="PF00171"/>
    </source>
</evidence>
<dbReference type="EC" id="1.2.1.-" evidence="4"/>
<dbReference type="Gene3D" id="3.40.605.10">
    <property type="entry name" value="Aldehyde Dehydrogenase, Chain A, domain 1"/>
    <property type="match status" value="1"/>
</dbReference>
<dbReference type="GO" id="GO:0004029">
    <property type="term" value="F:aldehyde dehydrogenase (NAD+) activity"/>
    <property type="evidence" value="ECO:0007669"/>
    <property type="project" value="UniProtKB-EC"/>
</dbReference>
<keyword evidence="5" id="KW-1185">Reference proteome</keyword>
<keyword evidence="2 4" id="KW-0560">Oxidoreductase</keyword>